<protein>
    <submittedName>
        <fullName evidence="3">LysM peptidoglycan-binding domain-containing protein</fullName>
    </submittedName>
</protein>
<evidence type="ECO:0000313" key="4">
    <source>
        <dbReference type="Proteomes" id="UP001597541"/>
    </source>
</evidence>
<keyword evidence="1" id="KW-1133">Transmembrane helix</keyword>
<dbReference type="Proteomes" id="UP001597541">
    <property type="component" value="Unassembled WGS sequence"/>
</dbReference>
<dbReference type="Pfam" id="PF01476">
    <property type="entry name" value="LysM"/>
    <property type="match status" value="1"/>
</dbReference>
<reference evidence="4" key="1">
    <citation type="journal article" date="2019" name="Int. J. Syst. Evol. Microbiol.">
        <title>The Global Catalogue of Microorganisms (GCM) 10K type strain sequencing project: providing services to taxonomists for standard genome sequencing and annotation.</title>
        <authorList>
            <consortium name="The Broad Institute Genomics Platform"/>
            <consortium name="The Broad Institute Genome Sequencing Center for Infectious Disease"/>
            <person name="Wu L."/>
            <person name="Ma J."/>
        </authorList>
    </citation>
    <scope>NUCLEOTIDE SEQUENCE [LARGE SCALE GENOMIC DNA]</scope>
    <source>
        <strain evidence="4">KCTC 3950</strain>
    </source>
</reference>
<sequence>MQAYYTYTNTTSASSANARKSLSTHGIRPKEAAFRINGKRFMVFLLLFVFCSSFGIILQANGEREDISPQQVSVVNPAPAIIYVDTGESLWSIAQDHASDGQSVRSYIASIKKLNGLHSSLLQEGQALKLPAASK</sequence>
<keyword evidence="4" id="KW-1185">Reference proteome</keyword>
<organism evidence="3 4">
    <name type="scientific">Paenibacillus gansuensis</name>
    <dbReference type="NCBI Taxonomy" id="306542"/>
    <lineage>
        <taxon>Bacteria</taxon>
        <taxon>Bacillati</taxon>
        <taxon>Bacillota</taxon>
        <taxon>Bacilli</taxon>
        <taxon>Bacillales</taxon>
        <taxon>Paenibacillaceae</taxon>
        <taxon>Paenibacillus</taxon>
    </lineage>
</organism>
<name>A0ABW5PAL4_9BACL</name>
<comment type="caution">
    <text evidence="3">The sequence shown here is derived from an EMBL/GenBank/DDBJ whole genome shotgun (WGS) entry which is preliminary data.</text>
</comment>
<feature type="domain" description="LysM" evidence="2">
    <location>
        <begin position="81"/>
        <end position="131"/>
    </location>
</feature>
<evidence type="ECO:0000313" key="3">
    <source>
        <dbReference type="EMBL" id="MFD2612144.1"/>
    </source>
</evidence>
<accession>A0ABW5PAL4</accession>
<feature type="transmembrane region" description="Helical" evidence="1">
    <location>
        <begin position="41"/>
        <end position="60"/>
    </location>
</feature>
<dbReference type="SMART" id="SM00257">
    <property type="entry name" value="LysM"/>
    <property type="match status" value="1"/>
</dbReference>
<gene>
    <name evidence="3" type="ORF">ACFSUF_06840</name>
</gene>
<proteinExistence type="predicted"/>
<dbReference type="SUPFAM" id="SSF54106">
    <property type="entry name" value="LysM domain"/>
    <property type="match status" value="1"/>
</dbReference>
<keyword evidence="1" id="KW-0472">Membrane</keyword>
<dbReference type="CDD" id="cd00118">
    <property type="entry name" value="LysM"/>
    <property type="match status" value="1"/>
</dbReference>
<evidence type="ECO:0000259" key="2">
    <source>
        <dbReference type="SMART" id="SM00257"/>
    </source>
</evidence>
<dbReference type="RefSeq" id="WP_377601406.1">
    <property type="nucleotide sequence ID" value="NZ_JBHUME010000005.1"/>
</dbReference>
<dbReference type="EMBL" id="JBHUME010000005">
    <property type="protein sequence ID" value="MFD2612144.1"/>
    <property type="molecule type" value="Genomic_DNA"/>
</dbReference>
<dbReference type="InterPro" id="IPR036779">
    <property type="entry name" value="LysM_dom_sf"/>
</dbReference>
<dbReference type="Gene3D" id="3.10.350.10">
    <property type="entry name" value="LysM domain"/>
    <property type="match status" value="1"/>
</dbReference>
<dbReference type="InterPro" id="IPR018392">
    <property type="entry name" value="LysM"/>
</dbReference>
<evidence type="ECO:0000256" key="1">
    <source>
        <dbReference type="SAM" id="Phobius"/>
    </source>
</evidence>
<keyword evidence="1" id="KW-0812">Transmembrane</keyword>